<feature type="domain" description="Peptidase C39-like" evidence="1">
    <location>
        <begin position="232"/>
        <end position="384"/>
    </location>
</feature>
<evidence type="ECO:0000313" key="3">
    <source>
        <dbReference type="Proteomes" id="UP000663791"/>
    </source>
</evidence>
<comment type="caution">
    <text evidence="2">The sequence shown here is derived from an EMBL/GenBank/DDBJ whole genome shotgun (WGS) entry which is preliminary data.</text>
</comment>
<sequence length="429" mass="46109">MRRSLRVALPAVAPVAIALLLTCSLAVTLMVLTRAPGTPEGGGVSAAAVAARHVDLARFDSAAQWRTGKVRGLKVTNAGNLAFEKGASRKRTAGRTYDVGRWVSPWVTPGFSFTELIPSFSARTPGAAWIDVRVRGRGPGGTTSWDVMARWADKDKVIKPRSVSGQGDDATSVAVDTWRTPGLTSYQLQVRIYRTAGATSVPKLDLVTAMTSRLPAKAGATSRPVSAKAVELAVPRYSQMTHVGHYPKWGNGGEAWCSPTSASMVLGWYGRLPKASEWAWVSKPHTDPWVDLAARRTYDHAYRGTGNWTFTTAWAARKAGKGFVTRLRDLREAERLVRAGIPPVVSIAYRAGELTGSPIRSSNGHLLVVVGFTADGSVVANDPAAPTRAGVRRVYDRAQFERLWLNASGGMAYVIHDAAHPLPASSGNW</sequence>
<evidence type="ECO:0000259" key="1">
    <source>
        <dbReference type="Pfam" id="PF13529"/>
    </source>
</evidence>
<dbReference type="Gene3D" id="3.90.70.10">
    <property type="entry name" value="Cysteine proteinases"/>
    <property type="match status" value="1"/>
</dbReference>
<evidence type="ECO:0000313" key="2">
    <source>
        <dbReference type="EMBL" id="MBM9458310.1"/>
    </source>
</evidence>
<dbReference type="AlphaFoldDB" id="A0A938Y5L4"/>
<organism evidence="2 3">
    <name type="scientific">Nocardioides faecalis</name>
    <dbReference type="NCBI Taxonomy" id="2803858"/>
    <lineage>
        <taxon>Bacteria</taxon>
        <taxon>Bacillati</taxon>
        <taxon>Actinomycetota</taxon>
        <taxon>Actinomycetes</taxon>
        <taxon>Propionibacteriales</taxon>
        <taxon>Nocardioidaceae</taxon>
        <taxon>Nocardioides</taxon>
    </lineage>
</organism>
<dbReference type="InterPro" id="IPR039564">
    <property type="entry name" value="Peptidase_C39-like"/>
</dbReference>
<reference evidence="2" key="1">
    <citation type="submission" date="2021-01" db="EMBL/GenBank/DDBJ databases">
        <title>Novel species in genus Nocardioides.</title>
        <authorList>
            <person name="Zhang G."/>
        </authorList>
    </citation>
    <scope>NUCLEOTIDE SEQUENCE</scope>
    <source>
        <strain evidence="2">Zg-536</strain>
    </source>
</reference>
<accession>A0A938Y5L4</accession>
<dbReference type="EMBL" id="JAERTX010000001">
    <property type="protein sequence ID" value="MBM9458310.1"/>
    <property type="molecule type" value="Genomic_DNA"/>
</dbReference>
<dbReference type="RefSeq" id="WP_205289631.1">
    <property type="nucleotide sequence ID" value="NZ_CP074406.1"/>
</dbReference>
<protein>
    <submittedName>
        <fullName evidence="2">C39 family peptidase</fullName>
    </submittedName>
</protein>
<dbReference type="Proteomes" id="UP000663791">
    <property type="component" value="Unassembled WGS sequence"/>
</dbReference>
<gene>
    <name evidence="2" type="ORF">JK386_00160</name>
</gene>
<name>A0A938Y5L4_9ACTN</name>
<dbReference type="Pfam" id="PF13529">
    <property type="entry name" value="Peptidase_C39_2"/>
    <property type="match status" value="1"/>
</dbReference>
<proteinExistence type="predicted"/>
<keyword evidence="3" id="KW-1185">Reference proteome</keyword>